<dbReference type="Gene3D" id="3.90.230.10">
    <property type="entry name" value="Creatinase/methionine aminopeptidase superfamily"/>
    <property type="match status" value="1"/>
</dbReference>
<protein>
    <submittedName>
        <fullName evidence="2">Xaa-Pro aminopeptidase</fullName>
    </submittedName>
</protein>
<proteinExistence type="predicted"/>
<name>A0A7Z7GF14_9MICO</name>
<dbReference type="InterPro" id="IPR000994">
    <property type="entry name" value="Pept_M24"/>
</dbReference>
<keyword evidence="2" id="KW-0378">Hydrolase</keyword>
<dbReference type="InterPro" id="IPR036005">
    <property type="entry name" value="Creatinase/aminopeptidase-like"/>
</dbReference>
<feature type="domain" description="Peptidase M24" evidence="1">
    <location>
        <begin position="131"/>
        <end position="317"/>
    </location>
</feature>
<evidence type="ECO:0000259" key="1">
    <source>
        <dbReference type="Pfam" id="PF00557"/>
    </source>
</evidence>
<dbReference type="GO" id="GO:0004177">
    <property type="term" value="F:aminopeptidase activity"/>
    <property type="evidence" value="ECO:0007669"/>
    <property type="project" value="UniProtKB-KW"/>
</dbReference>
<dbReference type="Proteomes" id="UP000198702">
    <property type="component" value="Unassembled WGS sequence"/>
</dbReference>
<dbReference type="PANTHER" id="PTHR46112:SF2">
    <property type="entry name" value="XAA-PRO AMINOPEPTIDASE P-RELATED"/>
    <property type="match status" value="1"/>
</dbReference>
<evidence type="ECO:0000313" key="3">
    <source>
        <dbReference type="Proteomes" id="UP000198702"/>
    </source>
</evidence>
<organism evidence="2 3">
    <name type="scientific">Microbacterium saccharophilum</name>
    <dbReference type="NCBI Taxonomy" id="1213358"/>
    <lineage>
        <taxon>Bacteria</taxon>
        <taxon>Bacillati</taxon>
        <taxon>Actinomycetota</taxon>
        <taxon>Actinomycetes</taxon>
        <taxon>Micrococcales</taxon>
        <taxon>Microbacteriaceae</taxon>
        <taxon>Microbacterium</taxon>
    </lineage>
</organism>
<keyword evidence="2" id="KW-0031">Aminopeptidase</keyword>
<dbReference type="Pfam" id="PF00557">
    <property type="entry name" value="Peptidase_M24"/>
    <property type="match status" value="1"/>
</dbReference>
<comment type="caution">
    <text evidence="2">The sequence shown here is derived from an EMBL/GenBank/DDBJ whole genome shotgun (WGS) entry which is preliminary data.</text>
</comment>
<keyword evidence="2" id="KW-0645">Protease</keyword>
<sequence length="348" mass="36432">MPPSAADRLVKQSRLAAIRASIRAHALLLTSHEAIGWYLDGIRTHVSLAGPPAIAVIAADDGDTLFVAANEADRLAAEELLPADADRMIRVPWQTPPAVAAAAARASVPESEAAAALRAARASLLPDEAARYRALGRETAEALTDAAPLLRPDTTERGAAATLADLLVRRGIDPLVLLVAGAPRLAHRHPLPTDGPLGERAMLVVCGRRHGLIANATRWVGAAGADDDRILEVEAGFLAATRPGTRLNAAFAAGCRAYAAAGFEPDEWQRHHQGGPTGYAGRDPRATADTADLIVEQQAFAWNPSAPGAKVEDTVLIGTGGAEVLTVDPCWPTVTHAGLDRPTARPFD</sequence>
<evidence type="ECO:0000313" key="2">
    <source>
        <dbReference type="EMBL" id="SFI47314.1"/>
    </source>
</evidence>
<dbReference type="PANTHER" id="PTHR46112">
    <property type="entry name" value="AMINOPEPTIDASE"/>
    <property type="match status" value="1"/>
</dbReference>
<dbReference type="RefSeq" id="WP_331280850.1">
    <property type="nucleotide sequence ID" value="NZ_FOQZ01000002.1"/>
</dbReference>
<accession>A0A7Z7GF14</accession>
<dbReference type="SUPFAM" id="SSF55920">
    <property type="entry name" value="Creatinase/aminopeptidase"/>
    <property type="match status" value="1"/>
</dbReference>
<dbReference type="EMBL" id="FOQZ01000002">
    <property type="protein sequence ID" value="SFI47314.1"/>
    <property type="molecule type" value="Genomic_DNA"/>
</dbReference>
<dbReference type="InterPro" id="IPR050659">
    <property type="entry name" value="Peptidase_M24B"/>
</dbReference>
<reference evidence="2 3" key="1">
    <citation type="submission" date="2016-10" db="EMBL/GenBank/DDBJ databases">
        <authorList>
            <person name="Varghese N."/>
            <person name="Submissions S."/>
        </authorList>
    </citation>
    <scope>NUCLEOTIDE SEQUENCE [LARGE SCALE GENOMIC DNA]</scope>
    <source>
        <strain evidence="2 3">UNC380MFSha3.1</strain>
    </source>
</reference>
<dbReference type="AlphaFoldDB" id="A0A7Z7GF14"/>
<gene>
    <name evidence="2" type="ORF">SAMN04487751_1776</name>
</gene>